<sequence>MNESWWFDLGVLVLLMFIGAIALKMRSGGIEQVTEKEFDGFDFDDDKRRFSVYPRKLIRQSGYSPEKLFWVYWISKVVLAVLVPMVLLEIFQEGLLLWAVLLIGVVSFVIIDLWFLLARKSRRSSIERSLSFFANLMVVYLKSGLSLTRAFDSAAQYGLSRKNPLSQEVSLLLREIDAGRARDEAFTRLAKRTGVQDLRRLAAVLNVGFKVGSPVADTLEAQAQLLRARQAQQGTALVNRKTMEAMLPMLMVCFPMFIVLIFYPAGAQVIEVMAALKDLF</sequence>
<dbReference type="PANTHER" id="PTHR35007">
    <property type="entry name" value="INTEGRAL MEMBRANE PROTEIN-RELATED"/>
    <property type="match status" value="1"/>
</dbReference>
<evidence type="ECO:0000259" key="7">
    <source>
        <dbReference type="Pfam" id="PF00482"/>
    </source>
</evidence>
<evidence type="ECO:0000313" key="9">
    <source>
        <dbReference type="Proteomes" id="UP000074119"/>
    </source>
</evidence>
<dbReference type="PANTHER" id="PTHR35007:SF2">
    <property type="entry name" value="PILUS ASSEMBLE PROTEIN"/>
    <property type="match status" value="1"/>
</dbReference>
<feature type="domain" description="Type II secretion system protein GspF" evidence="7">
    <location>
        <begin position="133"/>
        <end position="263"/>
    </location>
</feature>
<dbReference type="STRING" id="1470434.AZF00_13475"/>
<keyword evidence="3 6" id="KW-0812">Transmembrane</keyword>
<keyword evidence="4 6" id="KW-1133">Transmembrane helix</keyword>
<reference evidence="8 9" key="1">
    <citation type="submission" date="2015-12" db="EMBL/GenBank/DDBJ databases">
        <authorList>
            <person name="Shamseldin A."/>
            <person name="Moawad H."/>
            <person name="Abd El-Rahim W.M."/>
            <person name="Sadowsky M.J."/>
        </authorList>
    </citation>
    <scope>NUCLEOTIDE SEQUENCE [LARGE SCALE GENOMIC DNA]</scope>
    <source>
        <strain evidence="8 9">SM2</strain>
    </source>
</reference>
<dbReference type="Gene3D" id="1.20.81.30">
    <property type="entry name" value="Type II secretion system (T2SS), domain F"/>
    <property type="match status" value="1"/>
</dbReference>
<proteinExistence type="predicted"/>
<gene>
    <name evidence="8" type="ORF">AZF00_13475</name>
</gene>
<evidence type="ECO:0000256" key="3">
    <source>
        <dbReference type="ARBA" id="ARBA00022692"/>
    </source>
</evidence>
<name>A0A127M7S8_9GAMM</name>
<evidence type="ECO:0000256" key="1">
    <source>
        <dbReference type="ARBA" id="ARBA00004651"/>
    </source>
</evidence>
<dbReference type="Proteomes" id="UP000074119">
    <property type="component" value="Chromosome"/>
</dbReference>
<dbReference type="EMBL" id="CP014544">
    <property type="protein sequence ID" value="AMO69251.1"/>
    <property type="molecule type" value="Genomic_DNA"/>
</dbReference>
<feature type="transmembrane region" description="Helical" evidence="6">
    <location>
        <begin position="69"/>
        <end position="91"/>
    </location>
</feature>
<dbReference type="InterPro" id="IPR018076">
    <property type="entry name" value="T2SS_GspF_dom"/>
</dbReference>
<dbReference type="AlphaFoldDB" id="A0A127M7S8"/>
<evidence type="ECO:0000256" key="2">
    <source>
        <dbReference type="ARBA" id="ARBA00022475"/>
    </source>
</evidence>
<evidence type="ECO:0000256" key="6">
    <source>
        <dbReference type="SAM" id="Phobius"/>
    </source>
</evidence>
<evidence type="ECO:0000256" key="4">
    <source>
        <dbReference type="ARBA" id="ARBA00022989"/>
    </source>
</evidence>
<evidence type="ECO:0000256" key="5">
    <source>
        <dbReference type="ARBA" id="ARBA00023136"/>
    </source>
</evidence>
<feature type="transmembrane region" description="Helical" evidence="6">
    <location>
        <begin position="249"/>
        <end position="270"/>
    </location>
</feature>
<dbReference type="KEGG" id="zal:AZF00_13475"/>
<keyword evidence="5 6" id="KW-0472">Membrane</keyword>
<dbReference type="InterPro" id="IPR042094">
    <property type="entry name" value="T2SS_GspF_sf"/>
</dbReference>
<protein>
    <recommendedName>
        <fullName evidence="7">Type II secretion system protein GspF domain-containing protein</fullName>
    </recommendedName>
</protein>
<evidence type="ECO:0000313" key="8">
    <source>
        <dbReference type="EMBL" id="AMO69251.1"/>
    </source>
</evidence>
<accession>A0A127M7S8</accession>
<dbReference type="RefSeq" id="WP_062383968.1">
    <property type="nucleotide sequence ID" value="NZ_CP014544.1"/>
</dbReference>
<dbReference type="Pfam" id="PF00482">
    <property type="entry name" value="T2SSF"/>
    <property type="match status" value="1"/>
</dbReference>
<dbReference type="GO" id="GO:0005886">
    <property type="term" value="C:plasma membrane"/>
    <property type="evidence" value="ECO:0007669"/>
    <property type="project" value="UniProtKB-SubCell"/>
</dbReference>
<feature type="transmembrane region" description="Helical" evidence="6">
    <location>
        <begin position="6"/>
        <end position="23"/>
    </location>
</feature>
<feature type="transmembrane region" description="Helical" evidence="6">
    <location>
        <begin position="97"/>
        <end position="118"/>
    </location>
</feature>
<comment type="subcellular location">
    <subcellularLocation>
        <location evidence="1">Cell membrane</location>
        <topology evidence="1">Multi-pass membrane protein</topology>
    </subcellularLocation>
</comment>
<keyword evidence="2" id="KW-1003">Cell membrane</keyword>
<organism evidence="8 9">
    <name type="scientific">Zhongshania aliphaticivorans</name>
    <dbReference type="NCBI Taxonomy" id="1470434"/>
    <lineage>
        <taxon>Bacteria</taxon>
        <taxon>Pseudomonadati</taxon>
        <taxon>Pseudomonadota</taxon>
        <taxon>Gammaproteobacteria</taxon>
        <taxon>Cellvibrionales</taxon>
        <taxon>Spongiibacteraceae</taxon>
        <taxon>Zhongshania</taxon>
    </lineage>
</organism>